<proteinExistence type="predicted"/>
<gene>
    <name evidence="2" type="ORF">BSQ49_11485</name>
</gene>
<evidence type="ECO:0000313" key="2">
    <source>
        <dbReference type="EMBL" id="AUJ30752.1"/>
    </source>
</evidence>
<dbReference type="AlphaFoldDB" id="A0A3S6QRL3"/>
<keyword evidence="1" id="KW-0812">Transmembrane</keyword>
<evidence type="ECO:0008006" key="4">
    <source>
        <dbReference type="Google" id="ProtNLM"/>
    </source>
</evidence>
<feature type="transmembrane region" description="Helical" evidence="1">
    <location>
        <begin position="51"/>
        <end position="70"/>
    </location>
</feature>
<sequence length="96" mass="11044">MSDFKGLLMGMLVVAILYVLDRYLPKWFGVIPGIAFLLLMVYIIFTKDQSLLTKLTVLIVGEAILNGIWLETLEERKKKASKEIEKMKAKDILRKK</sequence>
<dbReference type="KEGG" id="lhw:BSQ49_11485"/>
<dbReference type="RefSeq" id="WP_141055429.1">
    <property type="nucleotide sequence ID" value="NZ_CP018176.1"/>
</dbReference>
<keyword evidence="1" id="KW-1133">Transmembrane helix</keyword>
<feature type="transmembrane region" description="Helical" evidence="1">
    <location>
        <begin position="28"/>
        <end position="45"/>
    </location>
</feature>
<feature type="transmembrane region" description="Helical" evidence="1">
    <location>
        <begin position="6"/>
        <end position="21"/>
    </location>
</feature>
<protein>
    <recommendedName>
        <fullName evidence="4">Integral membrane protein</fullName>
    </recommendedName>
</protein>
<organism evidence="2 3">
    <name type="scientific">Liquorilactobacillus hordei</name>
    <dbReference type="NCBI Taxonomy" id="468911"/>
    <lineage>
        <taxon>Bacteria</taxon>
        <taxon>Bacillati</taxon>
        <taxon>Bacillota</taxon>
        <taxon>Bacilli</taxon>
        <taxon>Lactobacillales</taxon>
        <taxon>Lactobacillaceae</taxon>
        <taxon>Liquorilactobacillus</taxon>
    </lineage>
</organism>
<accession>A0A3S6QRL3</accession>
<keyword evidence="1" id="KW-0472">Membrane</keyword>
<reference evidence="2 3" key="1">
    <citation type="submission" date="2016-11" db="EMBL/GenBank/DDBJ databases">
        <title>Interaction between Lactobacillus species and yeast in water kefir.</title>
        <authorList>
            <person name="Behr J."/>
            <person name="Xu D."/>
            <person name="Vogel R.F."/>
        </authorList>
    </citation>
    <scope>NUCLEOTIDE SEQUENCE [LARGE SCALE GENOMIC DNA]</scope>
    <source>
        <strain evidence="2 3">TMW 1.1822</strain>
    </source>
</reference>
<dbReference type="EMBL" id="CP018176">
    <property type="protein sequence ID" value="AUJ30752.1"/>
    <property type="molecule type" value="Genomic_DNA"/>
</dbReference>
<evidence type="ECO:0000313" key="3">
    <source>
        <dbReference type="Proteomes" id="UP000314960"/>
    </source>
</evidence>
<evidence type="ECO:0000256" key="1">
    <source>
        <dbReference type="SAM" id="Phobius"/>
    </source>
</evidence>
<dbReference type="Proteomes" id="UP000314960">
    <property type="component" value="Chromosome"/>
</dbReference>
<name>A0A3S6QRL3_9LACO</name>